<dbReference type="Pfam" id="PF07691">
    <property type="entry name" value="PA14"/>
    <property type="match status" value="1"/>
</dbReference>
<reference evidence="2" key="1">
    <citation type="journal article" date="2014" name="Front. Microbiol.">
        <title>High frequency of phylogenetically diverse reductive dehalogenase-homologous genes in deep subseafloor sedimentary metagenomes.</title>
        <authorList>
            <person name="Kawai M."/>
            <person name="Futagami T."/>
            <person name="Toyoda A."/>
            <person name="Takaki Y."/>
            <person name="Nishi S."/>
            <person name="Hori S."/>
            <person name="Arai W."/>
            <person name="Tsubouchi T."/>
            <person name="Morono Y."/>
            <person name="Uchiyama I."/>
            <person name="Ito T."/>
            <person name="Fujiyama A."/>
            <person name="Inagaki F."/>
            <person name="Takami H."/>
        </authorList>
    </citation>
    <scope>NUCLEOTIDE SEQUENCE</scope>
    <source>
        <strain evidence="2">Expedition CK06-06</strain>
    </source>
</reference>
<dbReference type="InterPro" id="IPR011658">
    <property type="entry name" value="PA14_dom"/>
</dbReference>
<name>X0W0E6_9ZZZZ</name>
<accession>X0W0E6</accession>
<feature type="domain" description="PA14" evidence="1">
    <location>
        <begin position="96"/>
        <end position="155"/>
    </location>
</feature>
<dbReference type="EMBL" id="BARS01039369">
    <property type="protein sequence ID" value="GAG18128.1"/>
    <property type="molecule type" value="Genomic_DNA"/>
</dbReference>
<gene>
    <name evidence="2" type="ORF">S01H1_60125</name>
</gene>
<feature type="non-terminal residue" evidence="2">
    <location>
        <position position="171"/>
    </location>
</feature>
<organism evidence="2">
    <name type="scientific">marine sediment metagenome</name>
    <dbReference type="NCBI Taxonomy" id="412755"/>
    <lineage>
        <taxon>unclassified sequences</taxon>
        <taxon>metagenomes</taxon>
        <taxon>ecological metagenomes</taxon>
    </lineage>
</organism>
<dbReference type="AlphaFoldDB" id="X0W0E6"/>
<protein>
    <recommendedName>
        <fullName evidence="1">PA14 domain-containing protein</fullName>
    </recommendedName>
</protein>
<sequence length="171" mass="19641">MRMQRFVIPAVLAILALGHWAQAEVYDFFELSRYPVEGKLRPWVELRKVTLAGNGDPQKYNRRLVKWWPRKGVDYVELRDGMIEREWALAPSAMDGECTARVTSEMTTTELESLGFPPNFGHKFMARVRGYITPSQSGHYTFKVAANNEGYVYLSTDDTPENARAVCYQKI</sequence>
<comment type="caution">
    <text evidence="2">The sequence shown here is derived from an EMBL/GenBank/DDBJ whole genome shotgun (WGS) entry which is preliminary data.</text>
</comment>
<evidence type="ECO:0000313" key="2">
    <source>
        <dbReference type="EMBL" id="GAG18128.1"/>
    </source>
</evidence>
<evidence type="ECO:0000259" key="1">
    <source>
        <dbReference type="Pfam" id="PF07691"/>
    </source>
</evidence>
<proteinExistence type="predicted"/>